<gene>
    <name evidence="2" type="ORF">Arub01_48460</name>
</gene>
<accession>A0A9W6UYU0</accession>
<proteinExistence type="predicted"/>
<reference evidence="2" key="1">
    <citation type="submission" date="2023-02" db="EMBL/GenBank/DDBJ databases">
        <title>Actinomadura rubrobrunea NBRC 14622.</title>
        <authorList>
            <person name="Ichikawa N."/>
            <person name="Sato H."/>
            <person name="Tonouchi N."/>
        </authorList>
    </citation>
    <scope>NUCLEOTIDE SEQUENCE</scope>
    <source>
        <strain evidence="2">NBRC 14622</strain>
    </source>
</reference>
<sequence length="129" mass="13247">MPTPTTPTPDPSPADPAPSHRRPGSRPRPVHAAIPLAKGRLVPGGGKPDGEGMRLRTASMRGPSMLITGPASRCVLEAGLTADGGLVIPRGHGTPLRERPGQAKCTDHGGCERSGHVAVVLSAANMLFN</sequence>
<feature type="compositionally biased region" description="Pro residues" evidence="1">
    <location>
        <begin position="1"/>
        <end position="16"/>
    </location>
</feature>
<evidence type="ECO:0000256" key="1">
    <source>
        <dbReference type="SAM" id="MobiDB-lite"/>
    </source>
</evidence>
<dbReference type="Proteomes" id="UP001165124">
    <property type="component" value="Unassembled WGS sequence"/>
</dbReference>
<keyword evidence="3" id="KW-1185">Reference proteome</keyword>
<feature type="region of interest" description="Disordered" evidence="1">
    <location>
        <begin position="1"/>
        <end position="55"/>
    </location>
</feature>
<feature type="compositionally biased region" description="Basic residues" evidence="1">
    <location>
        <begin position="19"/>
        <end position="29"/>
    </location>
</feature>
<name>A0A9W6UYU0_9ACTN</name>
<evidence type="ECO:0000313" key="2">
    <source>
        <dbReference type="EMBL" id="GLW66602.1"/>
    </source>
</evidence>
<comment type="caution">
    <text evidence="2">The sequence shown here is derived from an EMBL/GenBank/DDBJ whole genome shotgun (WGS) entry which is preliminary data.</text>
</comment>
<dbReference type="EMBL" id="BSRZ01000016">
    <property type="protein sequence ID" value="GLW66602.1"/>
    <property type="molecule type" value="Genomic_DNA"/>
</dbReference>
<protein>
    <submittedName>
        <fullName evidence="2">Uncharacterized protein</fullName>
    </submittedName>
</protein>
<organism evidence="2 3">
    <name type="scientific">Actinomadura rubrobrunea</name>
    <dbReference type="NCBI Taxonomy" id="115335"/>
    <lineage>
        <taxon>Bacteria</taxon>
        <taxon>Bacillati</taxon>
        <taxon>Actinomycetota</taxon>
        <taxon>Actinomycetes</taxon>
        <taxon>Streptosporangiales</taxon>
        <taxon>Thermomonosporaceae</taxon>
        <taxon>Actinomadura</taxon>
    </lineage>
</organism>
<dbReference type="AlphaFoldDB" id="A0A9W6UYU0"/>
<evidence type="ECO:0000313" key="3">
    <source>
        <dbReference type="Proteomes" id="UP001165124"/>
    </source>
</evidence>